<reference evidence="1" key="1">
    <citation type="submission" date="2022-08" db="EMBL/GenBank/DDBJ databases">
        <authorList>
            <person name="Gutierrez-Valencia J."/>
        </authorList>
    </citation>
    <scope>NUCLEOTIDE SEQUENCE</scope>
</reference>
<proteinExistence type="predicted"/>
<dbReference type="Proteomes" id="UP001154282">
    <property type="component" value="Unassembled WGS sequence"/>
</dbReference>
<name>A0AAV0QV46_9ROSI</name>
<gene>
    <name evidence="1" type="ORF">LITE_LOCUS44641</name>
</gene>
<evidence type="ECO:0000313" key="2">
    <source>
        <dbReference type="Proteomes" id="UP001154282"/>
    </source>
</evidence>
<organism evidence="1 2">
    <name type="scientific">Linum tenue</name>
    <dbReference type="NCBI Taxonomy" id="586396"/>
    <lineage>
        <taxon>Eukaryota</taxon>
        <taxon>Viridiplantae</taxon>
        <taxon>Streptophyta</taxon>
        <taxon>Embryophyta</taxon>
        <taxon>Tracheophyta</taxon>
        <taxon>Spermatophyta</taxon>
        <taxon>Magnoliopsida</taxon>
        <taxon>eudicotyledons</taxon>
        <taxon>Gunneridae</taxon>
        <taxon>Pentapetalae</taxon>
        <taxon>rosids</taxon>
        <taxon>fabids</taxon>
        <taxon>Malpighiales</taxon>
        <taxon>Linaceae</taxon>
        <taxon>Linum</taxon>
    </lineage>
</organism>
<dbReference type="EMBL" id="CAMGYJ010000010">
    <property type="protein sequence ID" value="CAI0548107.1"/>
    <property type="molecule type" value="Genomic_DNA"/>
</dbReference>
<keyword evidence="2" id="KW-1185">Reference proteome</keyword>
<dbReference type="AlphaFoldDB" id="A0AAV0QV46"/>
<sequence>MYETLRVELGTEIGITIVTPGLIESEMTGGKFLNQQGRLGMDKEMRDVSLST</sequence>
<accession>A0AAV0QV46</accession>
<comment type="caution">
    <text evidence="1">The sequence shown here is derived from an EMBL/GenBank/DDBJ whole genome shotgun (WGS) entry which is preliminary data.</text>
</comment>
<evidence type="ECO:0000313" key="1">
    <source>
        <dbReference type="EMBL" id="CAI0548107.1"/>
    </source>
</evidence>
<protein>
    <submittedName>
        <fullName evidence="1">Uncharacterized protein</fullName>
    </submittedName>
</protein>